<dbReference type="STRING" id="35743.SAMN04487937_0513"/>
<dbReference type="EMBL" id="FOYN01000001">
    <property type="protein sequence ID" value="SFR30685.1"/>
    <property type="molecule type" value="Genomic_DNA"/>
</dbReference>
<dbReference type="RefSeq" id="WP_092920017.1">
    <property type="nucleotide sequence ID" value="NZ_FOYN01000001.1"/>
</dbReference>
<proteinExistence type="predicted"/>
<evidence type="ECO:0000256" key="1">
    <source>
        <dbReference type="SAM" id="MobiDB-lite"/>
    </source>
</evidence>
<gene>
    <name evidence="2" type="ORF">SAMN04487937_0513</name>
</gene>
<evidence type="ECO:0000313" key="3">
    <source>
        <dbReference type="Proteomes" id="UP000198932"/>
    </source>
</evidence>
<keyword evidence="3" id="KW-1185">Reference proteome</keyword>
<dbReference type="AlphaFoldDB" id="A0A1I6FL60"/>
<evidence type="ECO:0000313" key="2">
    <source>
        <dbReference type="EMBL" id="SFR30685.1"/>
    </source>
</evidence>
<organism evidence="2 3">
    <name type="scientific">Halorubrum sodomense</name>
    <dbReference type="NCBI Taxonomy" id="35743"/>
    <lineage>
        <taxon>Archaea</taxon>
        <taxon>Methanobacteriati</taxon>
        <taxon>Methanobacteriota</taxon>
        <taxon>Stenosarchaea group</taxon>
        <taxon>Halobacteria</taxon>
        <taxon>Halobacteriales</taxon>
        <taxon>Haloferacaceae</taxon>
        <taxon>Halorubrum</taxon>
    </lineage>
</organism>
<accession>A0A1I6FL60</accession>
<dbReference type="InterPro" id="IPR055964">
    <property type="entry name" value="DUF7542"/>
</dbReference>
<dbReference type="Proteomes" id="UP000198932">
    <property type="component" value="Unassembled WGS sequence"/>
</dbReference>
<reference evidence="3" key="1">
    <citation type="submission" date="2016-10" db="EMBL/GenBank/DDBJ databases">
        <authorList>
            <person name="Varghese N."/>
            <person name="Submissions S."/>
        </authorList>
    </citation>
    <scope>NUCLEOTIDE SEQUENCE [LARGE SCALE GENOMIC DNA]</scope>
    <source>
        <strain evidence="3">RD 26</strain>
    </source>
</reference>
<protein>
    <submittedName>
        <fullName evidence="2">Uncharacterized protein</fullName>
    </submittedName>
</protein>
<dbReference type="Pfam" id="PF24398">
    <property type="entry name" value="DUF7542"/>
    <property type="match status" value="1"/>
</dbReference>
<name>A0A1I6FL60_HALSD</name>
<dbReference type="OrthoDB" id="200060at2157"/>
<feature type="region of interest" description="Disordered" evidence="1">
    <location>
        <begin position="53"/>
        <end position="83"/>
    </location>
</feature>
<sequence length="83" mass="8831">MDETRVTVRCRDCPLAATHDALRDARVALNDHESTTGHAVDWTIESLDSGVSQAGADAGVCGRPERANEDSPLVRPPASETDS</sequence>